<organism evidence="1 2">
    <name type="scientific">Pseudonocardia abyssalis</name>
    <dbReference type="NCBI Taxonomy" id="2792008"/>
    <lineage>
        <taxon>Bacteria</taxon>
        <taxon>Bacillati</taxon>
        <taxon>Actinomycetota</taxon>
        <taxon>Actinomycetes</taxon>
        <taxon>Pseudonocardiales</taxon>
        <taxon>Pseudonocardiaceae</taxon>
        <taxon>Pseudonocardia</taxon>
    </lineage>
</organism>
<accession>A0ABS6UXH0</accession>
<gene>
    <name evidence="1" type="ORF">I4I81_20740</name>
</gene>
<dbReference type="RefSeq" id="WP_218601654.1">
    <property type="nucleotide sequence ID" value="NZ_JADQDJ010000029.1"/>
</dbReference>
<dbReference type="Proteomes" id="UP000694287">
    <property type="component" value="Unassembled WGS sequence"/>
</dbReference>
<protein>
    <submittedName>
        <fullName evidence="1">Uncharacterized protein</fullName>
    </submittedName>
</protein>
<reference evidence="1 2" key="1">
    <citation type="submission" date="2020-11" db="EMBL/GenBank/DDBJ databases">
        <title>Pseudonocardia abyssalis sp. nov. and Pseudonocardia oceani sp. nov., description and phylogenomic analysis of two novel actinomycetes isolated from the deep Southern Ocean.</title>
        <authorList>
            <person name="Parra J."/>
        </authorList>
    </citation>
    <scope>NUCLEOTIDE SEQUENCE [LARGE SCALE GENOMIC DNA]</scope>
    <source>
        <strain evidence="1 2">KRD-168</strain>
    </source>
</reference>
<evidence type="ECO:0000313" key="2">
    <source>
        <dbReference type="Proteomes" id="UP000694287"/>
    </source>
</evidence>
<evidence type="ECO:0000313" key="1">
    <source>
        <dbReference type="EMBL" id="MBW0136676.1"/>
    </source>
</evidence>
<dbReference type="EMBL" id="JADQDK010000001">
    <property type="protein sequence ID" value="MBW0136676.1"/>
    <property type="molecule type" value="Genomic_DNA"/>
</dbReference>
<comment type="caution">
    <text evidence="1">The sequence shown here is derived from an EMBL/GenBank/DDBJ whole genome shotgun (WGS) entry which is preliminary data.</text>
</comment>
<sequence>MRTNLFSFYNSILFLFVIGTALLLLGHYSDALTNVGLGLTNAVICAQEIRARRKLDRLQLLDQAQVAAIRNGADVELEPHEVVRDDLCGCGWTYREHVSRHGTPHATNHTSSQTTADS</sequence>
<proteinExistence type="predicted"/>
<keyword evidence="2" id="KW-1185">Reference proteome</keyword>
<name>A0ABS6UXH0_9PSEU</name>